<organism evidence="1">
    <name type="scientific">Trypanosoma vivax (strain Y486)</name>
    <dbReference type="NCBI Taxonomy" id="1055687"/>
    <lineage>
        <taxon>Eukaryota</taxon>
        <taxon>Discoba</taxon>
        <taxon>Euglenozoa</taxon>
        <taxon>Kinetoplastea</taxon>
        <taxon>Metakinetoplastina</taxon>
        <taxon>Trypanosomatida</taxon>
        <taxon>Trypanosomatidae</taxon>
        <taxon>Trypanosoma</taxon>
        <taxon>Duttonella</taxon>
    </lineage>
</organism>
<sequence length="974" mass="107867">MNRQRPIQALLRSRLSTATLSPLAAAQLLCALHPCMDSGVEVHLVGRVEGNGLLLTLPIVISLIRRAYLLPLRSERYTTSGCFEEAHDDTAPGVGVCQWGPMEETIFTTLCIRFKWQQQQGTNWLRDIGFWNNLLPAVEHCGACVPATEQGGEMIGPSCVLEKMLMLLYATASFVHRSTLTKKDRRLRLLLGRLFSVAQHVEEEGARLIKASADKNIASLDCHKLQRIGLLAARCLRLYRGLIAPSFKTLFDLLLLGMRASRLLLQERHGTTITREMLRTVHMACDMMLEMRSVLSGVLMQSGDQVTSLHSEGLEQCAMLLEAALQLAESSACIVNVVKSSTEFPDLEMESERSDDGAKLNEIRGHHVAIVCALAACLRIYDYACTTQFHSLSRGFTNIVTRGLHTLKGLVQEILSALPAPTDTLGASSQLCNCTYTFEELGDCFVAAQVLFSLSLRYDEDSKVTECDGATPCCLETREGVHLRARLLCEALCHLNCFITKRPAGGGADFSSALLLTVMSALHAWVDIRGALYSPMLDMLWEAVGMALPRHLHTYTPPLRVLLGLLELCGLWLVQQTEPDTWVTRIRTLRDHCMVYALNHYCASDSCGIDFDFFHRFLHIVAEFSLYEKEESCSFTAATDLFANHPLFLRRFMDVMLPVDRGMRRLFGQSFTSLCENNPQHCELEMACNNIDADGAWSSPLCGACMHNLVWHRVCPSLGSPSTCCCKLRRCGPAETLVAYVEAFLPLLCSNEQKQHRGAEPLDKLRAIFQEARAITNDVSGVYHNAQLPLATIVSSGGKGKSKMNSPAVLLLIECHNVLLLLPRRCVPPLLAIKILRTMYNVSPVLCAHVPQLPQYLLGLLTSTVEPLVHVYEKSEVAGSSCVTKRCTARQLYELFIWASAADVAHAGRSSALNLSICDEVDARLSRAVVMNGEMEEEDSFVLSLLHSLNEGEGHALRQAVLEQAIQLARIPVE</sequence>
<dbReference type="EMBL" id="HE573023">
    <property type="protein sequence ID" value="CCC48738.1"/>
    <property type="molecule type" value="Genomic_DNA"/>
</dbReference>
<gene>
    <name evidence="1" type="ORF">TVY486_0700810</name>
</gene>
<dbReference type="VEuPathDB" id="TriTrypDB:TvY486_0700810"/>
<proteinExistence type="predicted"/>
<evidence type="ECO:0000313" key="1">
    <source>
        <dbReference type="EMBL" id="CCC48738.1"/>
    </source>
</evidence>
<accession>G0TXP7</accession>
<name>G0TXP7_TRYVY</name>
<protein>
    <submittedName>
        <fullName evidence="1">Uncharacterized protein</fullName>
    </submittedName>
</protein>
<dbReference type="AlphaFoldDB" id="G0TXP7"/>
<reference evidence="1" key="1">
    <citation type="journal article" date="2012" name="Proc. Natl. Acad. Sci. U.S.A.">
        <title>Antigenic diversity is generated by distinct evolutionary mechanisms in African trypanosome species.</title>
        <authorList>
            <person name="Jackson A.P."/>
            <person name="Berry A."/>
            <person name="Aslett M."/>
            <person name="Allison H.C."/>
            <person name="Burton P."/>
            <person name="Vavrova-Anderson J."/>
            <person name="Brown R."/>
            <person name="Browne H."/>
            <person name="Corton N."/>
            <person name="Hauser H."/>
            <person name="Gamble J."/>
            <person name="Gilderthorp R."/>
            <person name="Marcello L."/>
            <person name="McQuillan J."/>
            <person name="Otto T.D."/>
            <person name="Quail M.A."/>
            <person name="Sanders M.J."/>
            <person name="van Tonder A."/>
            <person name="Ginger M.L."/>
            <person name="Field M.C."/>
            <person name="Barry J.D."/>
            <person name="Hertz-Fowler C."/>
            <person name="Berriman M."/>
        </authorList>
    </citation>
    <scope>NUCLEOTIDE SEQUENCE</scope>
    <source>
        <strain evidence="1">Y486</strain>
    </source>
</reference>